<dbReference type="GO" id="GO:0007165">
    <property type="term" value="P:signal transduction"/>
    <property type="evidence" value="ECO:0007669"/>
    <property type="project" value="InterPro"/>
</dbReference>
<dbReference type="CDD" id="cd00732">
    <property type="entry name" value="CheW"/>
    <property type="match status" value="1"/>
</dbReference>
<evidence type="ECO:0000259" key="1">
    <source>
        <dbReference type="PROSITE" id="PS50851"/>
    </source>
</evidence>
<protein>
    <submittedName>
        <fullName evidence="3">Chemotaxis protein CheW</fullName>
    </submittedName>
</protein>
<dbReference type="OrthoDB" id="9790406at2"/>
<dbReference type="PANTHER" id="PTHR22617:SF23">
    <property type="entry name" value="CHEMOTAXIS PROTEIN CHEW"/>
    <property type="match status" value="1"/>
</dbReference>
<gene>
    <name evidence="3" type="ORF">DQK91_17860</name>
    <name evidence="2" type="ORF">E8L03_12585</name>
</gene>
<dbReference type="Proteomes" id="UP000503251">
    <property type="component" value="Chromosome"/>
</dbReference>
<dbReference type="Proteomes" id="UP000434052">
    <property type="component" value="Unassembled WGS sequence"/>
</dbReference>
<reference evidence="3 4" key="1">
    <citation type="submission" date="2018-06" db="EMBL/GenBank/DDBJ databases">
        <title>Complete genome of Desulfovibrio marinus P48SEP.</title>
        <authorList>
            <person name="Crispim J.S."/>
            <person name="Vidigal P.M.P."/>
            <person name="Silva L.C.F."/>
            <person name="Araujo L.C."/>
            <person name="Laguardia C.N."/>
            <person name="Dias R.S."/>
            <person name="Sousa M.P."/>
            <person name="Paula S.O."/>
            <person name="Silva C."/>
        </authorList>
    </citation>
    <scope>NUCLEOTIDE SEQUENCE [LARGE SCALE GENOMIC DNA]</scope>
    <source>
        <strain evidence="3 4">P48SEP</strain>
    </source>
</reference>
<dbReference type="AlphaFoldDB" id="A0A6P1ZCW9"/>
<dbReference type="Gene3D" id="2.30.30.40">
    <property type="entry name" value="SH3 Domains"/>
    <property type="match status" value="1"/>
</dbReference>
<dbReference type="Pfam" id="PF01584">
    <property type="entry name" value="CheW"/>
    <property type="match status" value="1"/>
</dbReference>
<dbReference type="SUPFAM" id="SSF50341">
    <property type="entry name" value="CheW-like"/>
    <property type="match status" value="1"/>
</dbReference>
<reference evidence="2 5" key="2">
    <citation type="submission" date="2019-04" db="EMBL/GenBank/DDBJ databases">
        <title>Isolation and culture of sulfate reducing bacteria from the cold seep of the South China Sea.</title>
        <authorList>
            <person name="Sun C."/>
            <person name="Liu R."/>
        </authorList>
    </citation>
    <scope>NUCLEOTIDE SEQUENCE [LARGE SCALE GENOMIC DNA]</scope>
    <source>
        <strain evidence="2 5">CS1</strain>
    </source>
</reference>
<evidence type="ECO:0000313" key="2">
    <source>
        <dbReference type="EMBL" id="QJT09721.1"/>
    </source>
</evidence>
<dbReference type="PANTHER" id="PTHR22617">
    <property type="entry name" value="CHEMOTAXIS SENSOR HISTIDINE KINASE-RELATED"/>
    <property type="match status" value="1"/>
</dbReference>
<dbReference type="InterPro" id="IPR002545">
    <property type="entry name" value="CheW-lke_dom"/>
</dbReference>
<feature type="domain" description="CheW-like" evidence="1">
    <location>
        <begin position="19"/>
        <end position="163"/>
    </location>
</feature>
<organism evidence="3 4">
    <name type="scientific">Oceanidesulfovibrio marinus</name>
    <dbReference type="NCBI Taxonomy" id="370038"/>
    <lineage>
        <taxon>Bacteria</taxon>
        <taxon>Pseudomonadati</taxon>
        <taxon>Thermodesulfobacteriota</taxon>
        <taxon>Desulfovibrionia</taxon>
        <taxon>Desulfovibrionales</taxon>
        <taxon>Desulfovibrionaceae</taxon>
        <taxon>Oceanidesulfovibrio</taxon>
    </lineage>
</organism>
<keyword evidence="5" id="KW-1185">Reference proteome</keyword>
<proteinExistence type="predicted"/>
<dbReference type="GO" id="GO:0006935">
    <property type="term" value="P:chemotaxis"/>
    <property type="evidence" value="ECO:0007669"/>
    <property type="project" value="InterPro"/>
</dbReference>
<dbReference type="PROSITE" id="PS50851">
    <property type="entry name" value="CHEW"/>
    <property type="match status" value="1"/>
</dbReference>
<dbReference type="GO" id="GO:0005829">
    <property type="term" value="C:cytosol"/>
    <property type="evidence" value="ECO:0007669"/>
    <property type="project" value="TreeGrafter"/>
</dbReference>
<sequence>MSTSSPSREKEAAMSANESRKYLTFTLADEIFAFEISSVREIQDVADITRIPHSPAYMRGVVNLRGAAIPVMDLREKFGLGRTEHTINTRIVIVVIDNEDGESIIGALADSVREVLELENDQIDAPPKMGASIHTGFLKGVARQDNEFILVLDSARVFSSGEVEEAVDEAAVAHEAVAA</sequence>
<name>A0A6P1ZCW9_9BACT</name>
<dbReference type="EMBL" id="CP039543">
    <property type="protein sequence ID" value="QJT09721.1"/>
    <property type="molecule type" value="Genomic_DNA"/>
</dbReference>
<dbReference type="EMBL" id="QMIF01000015">
    <property type="protein sequence ID" value="TVM31534.1"/>
    <property type="molecule type" value="Genomic_DNA"/>
</dbReference>
<dbReference type="InterPro" id="IPR036061">
    <property type="entry name" value="CheW-like_dom_sf"/>
</dbReference>
<accession>A0A6P1ZCW9</accession>
<dbReference type="Gene3D" id="2.40.50.180">
    <property type="entry name" value="CheA-289, Domain 4"/>
    <property type="match status" value="1"/>
</dbReference>
<dbReference type="InterPro" id="IPR039315">
    <property type="entry name" value="CheW"/>
</dbReference>
<evidence type="ECO:0000313" key="4">
    <source>
        <dbReference type="Proteomes" id="UP000434052"/>
    </source>
</evidence>
<evidence type="ECO:0000313" key="3">
    <source>
        <dbReference type="EMBL" id="TVM31534.1"/>
    </source>
</evidence>
<dbReference type="SMART" id="SM00260">
    <property type="entry name" value="CheW"/>
    <property type="match status" value="1"/>
</dbReference>
<evidence type="ECO:0000313" key="5">
    <source>
        <dbReference type="Proteomes" id="UP000503251"/>
    </source>
</evidence>